<feature type="transmembrane region" description="Helical" evidence="3">
    <location>
        <begin position="416"/>
        <end position="436"/>
    </location>
</feature>
<dbReference type="SUPFAM" id="SSF74650">
    <property type="entry name" value="Galactose mutarotase-like"/>
    <property type="match status" value="2"/>
</dbReference>
<dbReference type="Pfam" id="PF17167">
    <property type="entry name" value="Glyco_hydro_94"/>
    <property type="match status" value="1"/>
</dbReference>
<dbReference type="CDD" id="cd11756">
    <property type="entry name" value="GH94N_ChvB_NdvB_1_like"/>
    <property type="match status" value="1"/>
</dbReference>
<organism evidence="7 8">
    <name type="scientific">Alicyclobacillus mengziensis</name>
    <dbReference type="NCBI Taxonomy" id="2931921"/>
    <lineage>
        <taxon>Bacteria</taxon>
        <taxon>Bacillati</taxon>
        <taxon>Bacillota</taxon>
        <taxon>Bacilli</taxon>
        <taxon>Bacillales</taxon>
        <taxon>Alicyclobacillaceae</taxon>
        <taxon>Alicyclobacillus</taxon>
    </lineage>
</organism>
<feature type="domain" description="Glycosyl hydrolase 94 supersandwich" evidence="4">
    <location>
        <begin position="1407"/>
        <end position="1680"/>
    </location>
</feature>
<evidence type="ECO:0000313" key="8">
    <source>
        <dbReference type="Proteomes" id="UP000663505"/>
    </source>
</evidence>
<dbReference type="RefSeq" id="WP_206654833.1">
    <property type="nucleotide sequence ID" value="NZ_CP071182.1"/>
</dbReference>
<gene>
    <name evidence="7" type="ORF">JZ786_12855</name>
</gene>
<sequence length="2704" mass="305927">MIVDTEQLHARAGEFALTNELEPNPWTQIRLWSSFDADMSSLRRFAKQLTENRVACSQPAEDWLLDHMAFLETQADAVRRTFTRRTMRQLQKFPKSTVPRIMVICDDYLEHVDGNYEVTSFEDYINAYQEVSVLSLLECWALPSAMRVVIIRRLAQVMEEVKSRYEVCRWTSSILSQVRTGVGAIENINFVFERTWERGNLTPTQIVHIAQHLNEWEENVQPVRDFLSVQIENSDASLTQMEHYEHQLQAELQVTSGNLIKSLHLLEQLPWQTTFQHISHVERILSSREDSDYKRLDEASQDMLRKRVGELARQLRVPETLLAHTVIRLANNESGRHAPLLPRSSCIAYYLLDPDGEILLRKELSKLVHPRHLWAITVRRHPWLAYLSTGTLVFVLLLFVKGLWVSHGAQYRWVDWLTISAVLALPASEWVVNIVHSGIMRSLQPRILLRYDFSNGLPPDATTMVVVPVIWSTKAEVDEVMGRLVVHYLANRQANICFAVLADFMDAHVVSGPGDEVLVKYALLRIEQIRVDYGRERFFLFHRQRRHNEADDIHMGWERKRGKLVEFVELLSGKQDTSYTVVDGDGEVLQRVRYVFTVDEDTELPMGTVSRMAGTIHYPYNRPRFNAAGTRVVEGYGVLEPRVAVSFESAQSTRFARVWAGEPGIDPYAFAISDPYQNLFGSAMFVGKGLFDVEAFRKTLVDMIPDNRVLSHDYLEGGFLRTGLTSDIEVIEDHPETYYAYQRREHRWIRGDWQLLAWLWPKVRNRLGERVRVDLPGVTRWQIFDSLRRSLVAPSLYVLAILGVTALPGQREAFELIVVLTVFLPFLRGTVGLLLEHGTLASVWTGFLQSVVKLITLPFDAVVAIDAMIRTCYRMFISRRRLLEWVTSAETNHNNNGRRVLVYEPFGYLLVLAFTVAAWPRAGRPVSVVAIFLAVLWWMAHAVTRMIGRTEPKATRDWVEAARPQLNEWAKQIWKFYDDYVTAADSWLPPDNVQFRPKLAVARRTSPTNIGLYLACVLAAKDLGLIDRASMLDRLEGTLECLKGLEKWQGHLYNWYDTGSTKPLPPRYVSTVDSGNFVAYLMVVRQGLLEISVSDEAFKGRVLKLVTAITSLIDETDFSALYDADERVFCLGYHVETNRRETIRYDLLASEARQASFVAIALGKIPVSHWFGLGRAMTMAGGHKTLLSWSGTMFEYLMPSLIMRTYRNTVWDSTFRGVVARQAEYAAHRHVPFGISESGYYAFDYQLNYQYRAFGVPGLGFERGLGNNLVVAPYAAMMALPLTGHVSLEALRQFEDLGGKGEYGFYEALDFTAGRLPKGSRYEVIQSFMAHHQGMSLLALANVLQDDVMIERFHTDPNVKAARLLLQERVPVKPAMVKETLGVHAETPDLSGHVDDLERTFTEPPLLPEVNVLSNGRITSVTTYDGSGRLTWNGMAVSRWRDDPVLRSSGMVVYVRDVASEATWTATAFPGGFASDGGSGVGRQEERRTAFRLDKTIMEARTHGIWSNMEVTVAPDLDAEVRRLKLVNETALVRTLEVSSFLELALSPQSADSAHPAFERLFVETEHDQQAQCLLARKRQRQEEDGEVWAVHTMNVDGPEAGDYEYETDRAAFIGRGYSLERPMAMPEHLRGTVGAVTDPAFIMHRTVRLQPHDAISLYITTGVATSREGALDIVHRLREPAQVDRQFHLAWMRSQIDLRHLHLTPGQANTAQMLAGWLVYQPPLTAERRRAILNNQLGQSGLWAHGISGDLPIVTVTVSHADDLRFATLLARQHQYLWALGVFAHLIVLDESEGVYQDEVMNRLRDALAARGIAEPHLILGLKADQLSVDERNLLVAVSVLWLHSDGPSLRSQMGGSEADREVHSPWHGGVVKSHQHVPLGAHETDYAGEFFNGWGSFVEDGRAYRVHVRQGEYLQKPWANILANAHFGCMVTELGTGYSWWSNAREFKLTPWTNDPVLDFPGEVLYLRDLETNELWSATPAPCGGDRTYSVTHGFGYTTVEQRGGDLDHTMEVTVPPDDPVKVIRLQVINNSERVQRIAVTYYAEWVLGVLRSSEAPYIVSDWDKGHQMLWARNTYQEIFRDRVAFLHLSKSPDHPSKSSDSDRDDVSYTADRTHFLGGTGAASLVHPAELASHRLSERIGAVANSCGAVQMMVEVPPGGQTSVLVLLGSAGSVDEARDIVDKYSRHTRFSTVQSRVKEFWRGVTQQVQVRTPDRSLDLLLNGWLLYQTLSSRLWGRTAFYQAGGAYGFRDQLQDSLAFLHTDASITKEQILLHAAHQYEEGDVQHWWHEELGKGIRTRCSDDMLWLPYVVSRYIEHTGDTTVLHETVPFLNSPVLADDELERYEGTALGLHRAPILHHCVRAIDHALQFGQHGLPLMGTGDWNDGMNHVGAKGRGESVWLGWFLLLVVKRFSLVAEPFLTESIVDNLSDAAHQLEAALNRDGWDGAWFRRAFTDDGAMLGSMENSECRIDAIAQSFAVISGGTSRERQQQAMRSFDRELVDREMNVAKLLTRPFDKTNPGPGYIKGYPPGVRENGGQYTHGAIWSIIAWAIMGEREKAYELFTLLNPISHSLTPHEVMIYGNEPYVMTADVYTAQPHRGRGGWSWYTGAAGWMYQAGLEYILGIKRRQDHLLIEPCVPTQWGSFEVKYRYGTTLYTITVRCGLKAGTSRFVIDGQPVDSPYLELHDDGATHEVACYPWSKL</sequence>
<name>A0A9X7VVP3_9BACL</name>
<feature type="domain" description="Glycosyl hydrolase 94 catalytic" evidence="6">
    <location>
        <begin position="2202"/>
        <end position="2626"/>
    </location>
</feature>
<dbReference type="CDD" id="cd11753">
    <property type="entry name" value="GH94N_ChvB_NdvB_2_like"/>
    <property type="match status" value="1"/>
</dbReference>
<keyword evidence="3" id="KW-1133">Transmembrane helix</keyword>
<evidence type="ECO:0000259" key="4">
    <source>
        <dbReference type="Pfam" id="PF06165"/>
    </source>
</evidence>
<keyword evidence="1" id="KW-0328">Glycosyltransferase</keyword>
<dbReference type="InterPro" id="IPR011013">
    <property type="entry name" value="Gal_mutarotase_sf_dom"/>
</dbReference>
<dbReference type="Gene3D" id="2.60.420.10">
    <property type="entry name" value="Maltose phosphorylase, domain 3"/>
    <property type="match status" value="1"/>
</dbReference>
<evidence type="ECO:0000259" key="6">
    <source>
        <dbReference type="Pfam" id="PF17167"/>
    </source>
</evidence>
<dbReference type="EMBL" id="CP071182">
    <property type="protein sequence ID" value="QSO45465.1"/>
    <property type="molecule type" value="Genomic_DNA"/>
</dbReference>
<dbReference type="SUPFAM" id="SSF48208">
    <property type="entry name" value="Six-hairpin glycosidases"/>
    <property type="match status" value="1"/>
</dbReference>
<dbReference type="KEGG" id="afx:JZ786_12855"/>
<dbReference type="PANTHER" id="PTHR37469:SF2">
    <property type="entry name" value="CELLOBIONIC ACID PHOSPHORYLASE"/>
    <property type="match status" value="1"/>
</dbReference>
<dbReference type="Proteomes" id="UP000663505">
    <property type="component" value="Chromosome"/>
</dbReference>
<feature type="domain" description="Glycosyl hydrolase 94 supersandwich" evidence="4">
    <location>
        <begin position="1904"/>
        <end position="2187"/>
    </location>
</feature>
<dbReference type="SMART" id="SM01068">
    <property type="entry name" value="CBM_X"/>
    <property type="match status" value="2"/>
</dbReference>
<dbReference type="InterPro" id="IPR037018">
    <property type="entry name" value="GH65_N"/>
</dbReference>
<dbReference type="GO" id="GO:0030246">
    <property type="term" value="F:carbohydrate binding"/>
    <property type="evidence" value="ECO:0007669"/>
    <property type="project" value="InterPro"/>
</dbReference>
<feature type="transmembrane region" description="Helical" evidence="3">
    <location>
        <begin position="791"/>
        <end position="809"/>
    </location>
</feature>
<evidence type="ECO:0000256" key="3">
    <source>
        <dbReference type="SAM" id="Phobius"/>
    </source>
</evidence>
<dbReference type="InterPro" id="IPR037820">
    <property type="entry name" value="GH94N_NdvB"/>
</dbReference>
<dbReference type="GO" id="GO:0016757">
    <property type="term" value="F:glycosyltransferase activity"/>
    <property type="evidence" value="ECO:0007669"/>
    <property type="project" value="UniProtKB-KW"/>
</dbReference>
<dbReference type="Pfam" id="PF06165">
    <property type="entry name" value="GH94_b-supersand"/>
    <property type="match status" value="2"/>
</dbReference>
<evidence type="ECO:0000256" key="2">
    <source>
        <dbReference type="ARBA" id="ARBA00022679"/>
    </source>
</evidence>
<feature type="transmembrane region" description="Helical" evidence="3">
    <location>
        <begin position="900"/>
        <end position="919"/>
    </location>
</feature>
<keyword evidence="3" id="KW-0472">Membrane</keyword>
<feature type="domain" description="Glycoamylase-like" evidence="5">
    <location>
        <begin position="1148"/>
        <end position="1355"/>
    </location>
</feature>
<protein>
    <submittedName>
        <fullName evidence="7">Carbohydrate-binding protein</fullName>
    </submittedName>
</protein>
<proteinExistence type="predicted"/>
<evidence type="ECO:0000259" key="5">
    <source>
        <dbReference type="Pfam" id="PF10091"/>
    </source>
</evidence>
<dbReference type="InterPro" id="IPR012341">
    <property type="entry name" value="6hp_glycosidase-like_sf"/>
</dbReference>
<dbReference type="Gene3D" id="2.70.98.40">
    <property type="entry name" value="Glycoside hydrolase, family 65, N-terminal domain"/>
    <property type="match status" value="2"/>
</dbReference>
<feature type="transmembrane region" description="Helical" evidence="3">
    <location>
        <begin position="383"/>
        <end position="404"/>
    </location>
</feature>
<dbReference type="PANTHER" id="PTHR37469">
    <property type="entry name" value="CELLOBIONIC ACID PHOSPHORYLASE-RELATED"/>
    <property type="match status" value="1"/>
</dbReference>
<dbReference type="InterPro" id="IPR019282">
    <property type="entry name" value="Glycoamylase-like_cons_dom"/>
</dbReference>
<dbReference type="InterPro" id="IPR008928">
    <property type="entry name" value="6-hairpin_glycosidase_sf"/>
</dbReference>
<dbReference type="Gene3D" id="1.50.10.140">
    <property type="match status" value="1"/>
</dbReference>
<dbReference type="Pfam" id="PF10091">
    <property type="entry name" value="Glycoamylase"/>
    <property type="match status" value="1"/>
</dbReference>
<evidence type="ECO:0000313" key="7">
    <source>
        <dbReference type="EMBL" id="QSO45465.1"/>
    </source>
</evidence>
<accession>A0A9X7VVP3</accession>
<dbReference type="InterPro" id="IPR037824">
    <property type="entry name" value="GH94N_2_NdvB"/>
</dbReference>
<dbReference type="GO" id="GO:0005975">
    <property type="term" value="P:carbohydrate metabolic process"/>
    <property type="evidence" value="ECO:0007669"/>
    <property type="project" value="InterPro"/>
</dbReference>
<keyword evidence="3" id="KW-0812">Transmembrane</keyword>
<dbReference type="InterPro" id="IPR052047">
    <property type="entry name" value="GH94_Enzymes"/>
</dbReference>
<keyword evidence="2" id="KW-0808">Transferase</keyword>
<dbReference type="InterPro" id="IPR033432">
    <property type="entry name" value="GH94_catalytic"/>
</dbReference>
<dbReference type="Gene3D" id="1.50.10.10">
    <property type="match status" value="1"/>
</dbReference>
<keyword evidence="8" id="KW-1185">Reference proteome</keyword>
<feature type="transmembrane region" description="Helical" evidence="3">
    <location>
        <begin position="816"/>
        <end position="835"/>
    </location>
</feature>
<dbReference type="InterPro" id="IPR010383">
    <property type="entry name" value="Glyco_hydrolase_94_b-supersand"/>
</dbReference>
<evidence type="ECO:0000256" key="1">
    <source>
        <dbReference type="ARBA" id="ARBA00022676"/>
    </source>
</evidence>
<reference evidence="7 8" key="1">
    <citation type="submission" date="2021-02" db="EMBL/GenBank/DDBJ databases">
        <title>Alicyclobacillus curvatus sp. nov. and Alicyclobacillus mengziensis sp. nov., two acidophilic bacteria isolated from acid mine drainage.</title>
        <authorList>
            <person name="Huang Y."/>
        </authorList>
    </citation>
    <scope>NUCLEOTIDE SEQUENCE [LARGE SCALE GENOMIC DNA]</scope>
    <source>
        <strain evidence="7 8">S30H14</strain>
    </source>
</reference>